<name>A0A9D1G8C3_9FIRM</name>
<protein>
    <submittedName>
        <fullName evidence="1">IS66 family insertion sequence element accessory protein TnpB</fullName>
    </submittedName>
</protein>
<comment type="caution">
    <text evidence="1">The sequence shown here is derived from an EMBL/GenBank/DDBJ whole genome shotgun (WGS) entry which is preliminary data.</text>
</comment>
<dbReference type="InterPro" id="IPR008878">
    <property type="entry name" value="Transposase_IS66_Orf2"/>
</dbReference>
<reference evidence="1" key="2">
    <citation type="journal article" date="2021" name="PeerJ">
        <title>Extensive microbial diversity within the chicken gut microbiome revealed by metagenomics and culture.</title>
        <authorList>
            <person name="Gilroy R."/>
            <person name="Ravi A."/>
            <person name="Getino M."/>
            <person name="Pursley I."/>
            <person name="Horton D.L."/>
            <person name="Alikhan N.F."/>
            <person name="Baker D."/>
            <person name="Gharbi K."/>
            <person name="Hall N."/>
            <person name="Watson M."/>
            <person name="Adriaenssens E.M."/>
            <person name="Foster-Nyarko E."/>
            <person name="Jarju S."/>
            <person name="Secka A."/>
            <person name="Antonio M."/>
            <person name="Oren A."/>
            <person name="Chaudhuri R.R."/>
            <person name="La Ragione R."/>
            <person name="Hildebrand F."/>
            <person name="Pallen M.J."/>
        </authorList>
    </citation>
    <scope>NUCLEOTIDE SEQUENCE</scope>
    <source>
        <strain evidence="1">14508</strain>
    </source>
</reference>
<dbReference type="EMBL" id="DVKI01000079">
    <property type="protein sequence ID" value="HIT17227.1"/>
    <property type="molecule type" value="Genomic_DNA"/>
</dbReference>
<evidence type="ECO:0000313" key="2">
    <source>
        <dbReference type="Proteomes" id="UP000886893"/>
    </source>
</evidence>
<dbReference type="Pfam" id="PF05717">
    <property type="entry name" value="TnpB_IS66"/>
    <property type="match status" value="1"/>
</dbReference>
<dbReference type="Proteomes" id="UP000886893">
    <property type="component" value="Unassembled WGS sequence"/>
</dbReference>
<gene>
    <name evidence="1" type="ORF">IAD04_02460</name>
</gene>
<evidence type="ECO:0000313" key="1">
    <source>
        <dbReference type="EMBL" id="HIT17227.1"/>
    </source>
</evidence>
<sequence length="57" mass="6439">MKGITDFRCGINRLSEIIRDKQTVNVFDNAAFIFICKNKQGGVASASLWLFFAILKQ</sequence>
<accession>A0A9D1G8C3</accession>
<proteinExistence type="predicted"/>
<reference evidence="1" key="1">
    <citation type="submission" date="2020-10" db="EMBL/GenBank/DDBJ databases">
        <authorList>
            <person name="Gilroy R."/>
        </authorList>
    </citation>
    <scope>NUCLEOTIDE SEQUENCE</scope>
    <source>
        <strain evidence="1">14508</strain>
    </source>
</reference>
<dbReference type="AlphaFoldDB" id="A0A9D1G8C3"/>
<organism evidence="1 2">
    <name type="scientific">Candidatus Caccosoma faecigallinarum</name>
    <dbReference type="NCBI Taxonomy" id="2840720"/>
    <lineage>
        <taxon>Bacteria</taxon>
        <taxon>Bacillati</taxon>
        <taxon>Bacillota</taxon>
        <taxon>Bacillota incertae sedis</taxon>
        <taxon>Candidatus Caccosoma</taxon>
    </lineage>
</organism>